<reference evidence="6 7" key="1">
    <citation type="journal article" date="2016" name="Sci. Rep.">
        <title>The genome sequence of the outbreeding globe artichoke constructed de novo incorporating a phase-aware low-pass sequencing strategy of F1 progeny.</title>
        <authorList>
            <person name="Scaglione D."/>
            <person name="Reyes-Chin-Wo S."/>
            <person name="Acquadro A."/>
            <person name="Froenicke L."/>
            <person name="Portis E."/>
            <person name="Beitel C."/>
            <person name="Tirone M."/>
            <person name="Mauro R."/>
            <person name="Lo Monaco A."/>
            <person name="Mauromicale G."/>
            <person name="Faccioli P."/>
            <person name="Cattivelli L."/>
            <person name="Rieseberg L."/>
            <person name="Michelmore R."/>
            <person name="Lanteri S."/>
        </authorList>
    </citation>
    <scope>NUCLEOTIDE SEQUENCE [LARGE SCALE GENOMIC DNA]</scope>
    <source>
        <strain evidence="6">2C</strain>
    </source>
</reference>
<feature type="domain" description="Non-haem dioxygenase N-terminal" evidence="5">
    <location>
        <begin position="10"/>
        <end position="69"/>
    </location>
</feature>
<dbReference type="EMBL" id="LEKV01004787">
    <property type="protein sequence ID" value="KVH93269.1"/>
    <property type="molecule type" value="Genomic_DNA"/>
</dbReference>
<dbReference type="InterPro" id="IPR026992">
    <property type="entry name" value="DIOX_N"/>
</dbReference>
<keyword evidence="3" id="KW-0408">Iron</keyword>
<dbReference type="PANTHER" id="PTHR10209:SF885">
    <property type="entry name" value="2OG-FE(II) OXYGENASE FAMILY, PUTATIVE (AFU_ORTHOLOGUE AFUA_2G00750)-RELATED"/>
    <property type="match status" value="1"/>
</dbReference>
<proteinExistence type="predicted"/>
<evidence type="ECO:0000256" key="2">
    <source>
        <dbReference type="ARBA" id="ARBA00023002"/>
    </source>
</evidence>
<feature type="region of interest" description="Disordered" evidence="4">
    <location>
        <begin position="49"/>
        <end position="73"/>
    </location>
</feature>
<keyword evidence="1" id="KW-0479">Metal-binding</keyword>
<dbReference type="Gene3D" id="2.60.120.330">
    <property type="entry name" value="B-lactam Antibiotic, Isopenicillin N Synthase, Chain"/>
    <property type="match status" value="1"/>
</dbReference>
<evidence type="ECO:0000256" key="3">
    <source>
        <dbReference type="ARBA" id="ARBA00023004"/>
    </source>
</evidence>
<evidence type="ECO:0000256" key="1">
    <source>
        <dbReference type="ARBA" id="ARBA00022723"/>
    </source>
</evidence>
<evidence type="ECO:0000259" key="5">
    <source>
        <dbReference type="Pfam" id="PF14226"/>
    </source>
</evidence>
<evidence type="ECO:0000313" key="7">
    <source>
        <dbReference type="Proteomes" id="UP000243975"/>
    </source>
</evidence>
<accession>A0A103XML5</accession>
<keyword evidence="6" id="KW-0223">Dioxygenase</keyword>
<dbReference type="Gramene" id="KVH93269">
    <property type="protein sequence ID" value="KVH93269"/>
    <property type="gene ID" value="Ccrd_004686"/>
</dbReference>
<dbReference type="GO" id="GO:0046872">
    <property type="term" value="F:metal ion binding"/>
    <property type="evidence" value="ECO:0007669"/>
    <property type="project" value="UniProtKB-KW"/>
</dbReference>
<dbReference type="InterPro" id="IPR027443">
    <property type="entry name" value="IPNS-like_sf"/>
</dbReference>
<dbReference type="PANTHER" id="PTHR10209">
    <property type="entry name" value="OXIDOREDUCTASE, 2OG-FE II OXYGENASE FAMILY PROTEIN"/>
    <property type="match status" value="1"/>
</dbReference>
<comment type="caution">
    <text evidence="6">The sequence shown here is derived from an EMBL/GenBank/DDBJ whole genome shotgun (WGS) entry which is preliminary data.</text>
</comment>
<protein>
    <submittedName>
        <fullName evidence="6">Non-heme dioxygenase N-terminal domain-containing protein</fullName>
    </submittedName>
</protein>
<dbReference type="AlphaFoldDB" id="A0A103XML5"/>
<evidence type="ECO:0000256" key="4">
    <source>
        <dbReference type="SAM" id="MobiDB-lite"/>
    </source>
</evidence>
<dbReference type="Pfam" id="PF14226">
    <property type="entry name" value="DIOX_N"/>
    <property type="match status" value="1"/>
</dbReference>
<gene>
    <name evidence="6" type="ORF">Ccrd_004686</name>
</gene>
<sequence>MAVEDVVDQVHACKDWGFFQVFNHGVPLESRERLMTVAKRFFDQPMEEKRKVRRDEVDPQGYFDNELTNNVKD</sequence>
<organism evidence="6 7">
    <name type="scientific">Cynara cardunculus var. scolymus</name>
    <name type="common">Globe artichoke</name>
    <name type="synonym">Cynara scolymus</name>
    <dbReference type="NCBI Taxonomy" id="59895"/>
    <lineage>
        <taxon>Eukaryota</taxon>
        <taxon>Viridiplantae</taxon>
        <taxon>Streptophyta</taxon>
        <taxon>Embryophyta</taxon>
        <taxon>Tracheophyta</taxon>
        <taxon>Spermatophyta</taxon>
        <taxon>Magnoliopsida</taxon>
        <taxon>eudicotyledons</taxon>
        <taxon>Gunneridae</taxon>
        <taxon>Pentapetalae</taxon>
        <taxon>asterids</taxon>
        <taxon>campanulids</taxon>
        <taxon>Asterales</taxon>
        <taxon>Asteraceae</taxon>
        <taxon>Carduoideae</taxon>
        <taxon>Cardueae</taxon>
        <taxon>Carduinae</taxon>
        <taxon>Cynara</taxon>
    </lineage>
</organism>
<name>A0A103XML5_CYNCS</name>
<dbReference type="GO" id="GO:0051213">
    <property type="term" value="F:dioxygenase activity"/>
    <property type="evidence" value="ECO:0007669"/>
    <property type="project" value="UniProtKB-KW"/>
</dbReference>
<evidence type="ECO:0000313" key="6">
    <source>
        <dbReference type="EMBL" id="KVH93269.1"/>
    </source>
</evidence>
<dbReference type="Proteomes" id="UP000243975">
    <property type="component" value="Unassembled WGS sequence"/>
</dbReference>
<dbReference type="OMA" id="CCQDDES"/>
<dbReference type="SUPFAM" id="SSF51197">
    <property type="entry name" value="Clavaminate synthase-like"/>
    <property type="match status" value="1"/>
</dbReference>
<keyword evidence="7" id="KW-1185">Reference proteome</keyword>
<keyword evidence="2" id="KW-0560">Oxidoreductase</keyword>